<gene>
    <name evidence="2" type="ORF">FHP24_15205</name>
</gene>
<reference evidence="2 3" key="1">
    <citation type="submission" date="2019-06" db="EMBL/GenBank/DDBJ databases">
        <title>The draft genome of Rhizobium smilacinae PTYR-5.</title>
        <authorList>
            <person name="Liu L."/>
            <person name="Li L."/>
            <person name="Zhang X."/>
        </authorList>
    </citation>
    <scope>NUCLEOTIDE SEQUENCE [LARGE SCALE GENOMIC DNA]</scope>
    <source>
        <strain evidence="2 3">PTYR-5</strain>
    </source>
</reference>
<dbReference type="Proteomes" id="UP000311605">
    <property type="component" value="Unassembled WGS sequence"/>
</dbReference>
<dbReference type="Pfam" id="PF15569">
    <property type="entry name" value="Imm40"/>
    <property type="match status" value="1"/>
</dbReference>
<dbReference type="OrthoDB" id="8298039at2"/>
<feature type="domain" description="Immunity protein 40" evidence="1">
    <location>
        <begin position="35"/>
        <end position="115"/>
    </location>
</feature>
<sequence length="125" mass="14217">MMRQRLLRDSKMIIAWSAEIDAILSIGRPLFPEHRNWALSRPEALSALAELRKRGIGVLGGDLLVFQSGRFEHTYDNWHCDPVEHERNDVFVNRSINAAIGYVEAYPEGESPPFFVIVPLRTPCA</sequence>
<dbReference type="EMBL" id="VDMN01000003">
    <property type="protein sequence ID" value="TNM62586.1"/>
    <property type="molecule type" value="Genomic_DNA"/>
</dbReference>
<evidence type="ECO:0000259" key="1">
    <source>
        <dbReference type="Pfam" id="PF15569"/>
    </source>
</evidence>
<name>A0A5C4XGJ8_9HYPH</name>
<dbReference type="InterPro" id="IPR029080">
    <property type="entry name" value="Imm40"/>
</dbReference>
<protein>
    <recommendedName>
        <fullName evidence="1">Immunity protein 40 domain-containing protein</fullName>
    </recommendedName>
</protein>
<organism evidence="2 3">
    <name type="scientific">Aliirhizobium smilacinae</name>
    <dbReference type="NCBI Taxonomy" id="1395944"/>
    <lineage>
        <taxon>Bacteria</taxon>
        <taxon>Pseudomonadati</taxon>
        <taxon>Pseudomonadota</taxon>
        <taxon>Alphaproteobacteria</taxon>
        <taxon>Hyphomicrobiales</taxon>
        <taxon>Rhizobiaceae</taxon>
        <taxon>Aliirhizobium</taxon>
    </lineage>
</organism>
<accession>A0A5C4XGJ8</accession>
<evidence type="ECO:0000313" key="2">
    <source>
        <dbReference type="EMBL" id="TNM62586.1"/>
    </source>
</evidence>
<comment type="caution">
    <text evidence="2">The sequence shown here is derived from an EMBL/GenBank/DDBJ whole genome shotgun (WGS) entry which is preliminary data.</text>
</comment>
<keyword evidence="3" id="KW-1185">Reference proteome</keyword>
<dbReference type="AlphaFoldDB" id="A0A5C4XGJ8"/>
<evidence type="ECO:0000313" key="3">
    <source>
        <dbReference type="Proteomes" id="UP000311605"/>
    </source>
</evidence>
<proteinExistence type="predicted"/>